<dbReference type="InterPro" id="IPR001320">
    <property type="entry name" value="Iontro_rcpt_C"/>
</dbReference>
<evidence type="ECO:0000256" key="3">
    <source>
        <dbReference type="ARBA" id="ARBA00022475"/>
    </source>
</evidence>
<reference evidence="14" key="1">
    <citation type="submission" date="2023-11" db="EMBL/GenBank/DDBJ databases">
        <title>Genome assemblies of two species of porcelain crab, Petrolisthes cinctipes and Petrolisthes manimaculis (Anomura: Porcellanidae).</title>
        <authorList>
            <person name="Angst P."/>
        </authorList>
    </citation>
    <scope>NUCLEOTIDE SEQUENCE</scope>
    <source>
        <strain evidence="14">PB745_02</strain>
        <tissue evidence="14">Gill</tissue>
    </source>
</reference>
<dbReference type="Proteomes" id="UP001292094">
    <property type="component" value="Unassembled WGS sequence"/>
</dbReference>
<dbReference type="PANTHER" id="PTHR42643">
    <property type="entry name" value="IONOTROPIC RECEPTOR 20A-RELATED"/>
    <property type="match status" value="1"/>
</dbReference>
<dbReference type="AlphaFoldDB" id="A0AAE1UCT6"/>
<proteinExistence type="inferred from homology"/>
<dbReference type="GO" id="GO:0015276">
    <property type="term" value="F:ligand-gated monoatomic ion channel activity"/>
    <property type="evidence" value="ECO:0007669"/>
    <property type="project" value="InterPro"/>
</dbReference>
<dbReference type="EMBL" id="JAWZYT010000740">
    <property type="protein sequence ID" value="KAK4319593.1"/>
    <property type="molecule type" value="Genomic_DNA"/>
</dbReference>
<keyword evidence="5 12" id="KW-1133">Transmembrane helix</keyword>
<dbReference type="InterPro" id="IPR001508">
    <property type="entry name" value="Iono_Glu_rcpt_met"/>
</dbReference>
<dbReference type="Gene3D" id="1.10.287.70">
    <property type="match status" value="1"/>
</dbReference>
<protein>
    <recommendedName>
        <fullName evidence="13">Ionotropic glutamate receptor C-terminal domain-containing protein</fullName>
    </recommendedName>
</protein>
<keyword evidence="15" id="KW-1185">Reference proteome</keyword>
<dbReference type="SUPFAM" id="SSF53850">
    <property type="entry name" value="Periplasmic binding protein-like II"/>
    <property type="match status" value="1"/>
</dbReference>
<evidence type="ECO:0000256" key="10">
    <source>
        <dbReference type="PIRSR" id="PIRSR601508-3"/>
    </source>
</evidence>
<evidence type="ECO:0000259" key="13">
    <source>
        <dbReference type="Pfam" id="PF00060"/>
    </source>
</evidence>
<dbReference type="GO" id="GO:0005886">
    <property type="term" value="C:plasma membrane"/>
    <property type="evidence" value="ECO:0007669"/>
    <property type="project" value="UniProtKB-SubCell"/>
</dbReference>
<dbReference type="GO" id="GO:0038023">
    <property type="term" value="F:signaling receptor activity"/>
    <property type="evidence" value="ECO:0007669"/>
    <property type="project" value="InterPro"/>
</dbReference>
<evidence type="ECO:0000256" key="9">
    <source>
        <dbReference type="PIRSR" id="PIRSR601508-2"/>
    </source>
</evidence>
<feature type="region of interest" description="Disordered" evidence="11">
    <location>
        <begin position="89"/>
        <end position="117"/>
    </location>
</feature>
<comment type="similarity">
    <text evidence="2">Belongs to the glutamate-gated ion channel (TC 1.A.10.1) family.</text>
</comment>
<comment type="caution">
    <text evidence="14">The sequence shown here is derived from an EMBL/GenBank/DDBJ whole genome shotgun (WGS) entry which is preliminary data.</text>
</comment>
<keyword evidence="7" id="KW-0675">Receptor</keyword>
<evidence type="ECO:0000256" key="4">
    <source>
        <dbReference type="ARBA" id="ARBA00022692"/>
    </source>
</evidence>
<dbReference type="PRINTS" id="PR00177">
    <property type="entry name" value="NMDARECEPTOR"/>
</dbReference>
<organism evidence="14 15">
    <name type="scientific">Petrolisthes manimaculis</name>
    <dbReference type="NCBI Taxonomy" id="1843537"/>
    <lineage>
        <taxon>Eukaryota</taxon>
        <taxon>Metazoa</taxon>
        <taxon>Ecdysozoa</taxon>
        <taxon>Arthropoda</taxon>
        <taxon>Crustacea</taxon>
        <taxon>Multicrustacea</taxon>
        <taxon>Malacostraca</taxon>
        <taxon>Eumalacostraca</taxon>
        <taxon>Eucarida</taxon>
        <taxon>Decapoda</taxon>
        <taxon>Pleocyemata</taxon>
        <taxon>Anomura</taxon>
        <taxon>Galatheoidea</taxon>
        <taxon>Porcellanidae</taxon>
        <taxon>Petrolisthes</taxon>
    </lineage>
</organism>
<gene>
    <name evidence="14" type="ORF">Pmani_009483</name>
</gene>
<name>A0AAE1UCT6_9EUCA</name>
<evidence type="ECO:0000256" key="6">
    <source>
        <dbReference type="ARBA" id="ARBA00023136"/>
    </source>
</evidence>
<feature type="domain" description="Ionotropic glutamate receptor C-terminal" evidence="13">
    <location>
        <begin position="52"/>
        <end position="357"/>
    </location>
</feature>
<keyword evidence="8" id="KW-0325">Glycoprotein</keyword>
<dbReference type="GO" id="GO:0050906">
    <property type="term" value="P:detection of stimulus involved in sensory perception"/>
    <property type="evidence" value="ECO:0007669"/>
    <property type="project" value="UniProtKB-ARBA"/>
</dbReference>
<evidence type="ECO:0000313" key="15">
    <source>
        <dbReference type="Proteomes" id="UP001292094"/>
    </source>
</evidence>
<keyword evidence="4 12" id="KW-0812">Transmembrane</keyword>
<evidence type="ECO:0000256" key="7">
    <source>
        <dbReference type="ARBA" id="ARBA00023170"/>
    </source>
</evidence>
<keyword evidence="3" id="KW-1003">Cell membrane</keyword>
<feature type="disulfide bond" evidence="10">
    <location>
        <begin position="273"/>
        <end position="328"/>
    </location>
</feature>
<keyword evidence="6 12" id="KW-0472">Membrane</keyword>
<comment type="subcellular location">
    <subcellularLocation>
        <location evidence="1">Cell membrane</location>
        <topology evidence="1">Multi-pass membrane protein</topology>
    </subcellularLocation>
</comment>
<feature type="site" description="Interaction with the cone snail toxin Con-ikot-ikot" evidence="9">
    <location>
        <position position="217"/>
    </location>
</feature>
<evidence type="ECO:0000256" key="5">
    <source>
        <dbReference type="ARBA" id="ARBA00022989"/>
    </source>
</evidence>
<feature type="transmembrane region" description="Helical" evidence="12">
    <location>
        <begin position="50"/>
        <end position="70"/>
    </location>
</feature>
<evidence type="ECO:0000256" key="1">
    <source>
        <dbReference type="ARBA" id="ARBA00004651"/>
    </source>
</evidence>
<dbReference type="InterPro" id="IPR052192">
    <property type="entry name" value="Insect_Ionotropic_Sensory_Rcpt"/>
</dbReference>
<dbReference type="PANTHER" id="PTHR42643:SF24">
    <property type="entry name" value="IONOTROPIC RECEPTOR 60A"/>
    <property type="match status" value="1"/>
</dbReference>
<accession>A0AAE1UCT6</accession>
<sequence>MTLSPMGFSLWRWQRADFSMSILTDEYRGLYKMPTPEANMEGFIQIYTPLVWLIILLITASIFTVLFFTLRQHYPSHLSGHWSDVKDNKGEGPSVDKQWNTSTVPPPPPPDTSPSNINITNQGRLTNLHYLSKSFEWTICCILNQSVWWTPREGRVRLLGGLWLMVSLVLCTVYRSNLKAMLILPKVKIPFNSIEQLAQTNIPIYLVQGTVLTHNVKQATPDSLLGQLRPRIVEQEDTSYVIRSAMEGKRASITMKNGLEAILANNFNRYGYCKMYMTKEGYGYTIVGFAFPKNSTLLPKVNKILSGLRDFGIIQHLHRNVVINASECLKPPSTNAANLRPLEPKDFYGVFSLYIGGVSVAMMVLFVELAVVSTGNI</sequence>
<evidence type="ECO:0000256" key="8">
    <source>
        <dbReference type="ARBA" id="ARBA00023180"/>
    </source>
</evidence>
<feature type="transmembrane region" description="Helical" evidence="12">
    <location>
        <begin position="347"/>
        <end position="372"/>
    </location>
</feature>
<evidence type="ECO:0000256" key="11">
    <source>
        <dbReference type="SAM" id="MobiDB-lite"/>
    </source>
</evidence>
<evidence type="ECO:0000313" key="14">
    <source>
        <dbReference type="EMBL" id="KAK4319593.1"/>
    </source>
</evidence>
<evidence type="ECO:0000256" key="2">
    <source>
        <dbReference type="ARBA" id="ARBA00008685"/>
    </source>
</evidence>
<evidence type="ECO:0000256" key="12">
    <source>
        <dbReference type="SAM" id="Phobius"/>
    </source>
</evidence>
<dbReference type="Pfam" id="PF00060">
    <property type="entry name" value="Lig_chan"/>
    <property type="match status" value="1"/>
</dbReference>
<keyword evidence="10" id="KW-1015">Disulfide bond</keyword>